<sequence length="118" mass="13790">MIDEEYRSFIILKGTILFVNTYGILHNPCDFDNPNTFNPDWHLLNEYGVKEGTDSSLFHNNISFGYGRRSCPGIHLAENSLSLNTMNLIWAFDFKTARIAWEMRYPLALITMRRMYAM</sequence>
<dbReference type="Gene3D" id="1.10.630.10">
    <property type="entry name" value="Cytochrome P450"/>
    <property type="match status" value="1"/>
</dbReference>
<evidence type="ECO:0000256" key="10">
    <source>
        <dbReference type="ARBA" id="ARBA00023004"/>
    </source>
</evidence>
<evidence type="ECO:0000256" key="14">
    <source>
        <dbReference type="PIRSR" id="PIRSR602401-1"/>
    </source>
</evidence>
<keyword evidence="11 15" id="KW-0503">Monooxygenase</keyword>
<proteinExistence type="inferred from homology"/>
<evidence type="ECO:0000256" key="7">
    <source>
        <dbReference type="ARBA" id="ARBA00022723"/>
    </source>
</evidence>
<gene>
    <name evidence="16" type="ORF">Moror_12770</name>
</gene>
<evidence type="ECO:0000313" key="17">
    <source>
        <dbReference type="Proteomes" id="UP000017559"/>
    </source>
</evidence>
<comment type="cofactor">
    <cofactor evidence="1 14">
        <name>heme</name>
        <dbReference type="ChEBI" id="CHEBI:30413"/>
    </cofactor>
</comment>
<keyword evidence="13" id="KW-0325">Glycoprotein</keyword>
<dbReference type="SUPFAM" id="SSF48264">
    <property type="entry name" value="Cytochrome P450"/>
    <property type="match status" value="1"/>
</dbReference>
<keyword evidence="12" id="KW-0472">Membrane</keyword>
<keyword evidence="8" id="KW-1133">Transmembrane helix</keyword>
<keyword evidence="9 15" id="KW-0560">Oxidoreductase</keyword>
<keyword evidence="10 14" id="KW-0408">Iron</keyword>
<organism evidence="16 17">
    <name type="scientific">Moniliophthora roreri (strain MCA 2997)</name>
    <name type="common">Cocoa frosty pod rot fungus</name>
    <name type="synonym">Crinipellis roreri</name>
    <dbReference type="NCBI Taxonomy" id="1381753"/>
    <lineage>
        <taxon>Eukaryota</taxon>
        <taxon>Fungi</taxon>
        <taxon>Dikarya</taxon>
        <taxon>Basidiomycota</taxon>
        <taxon>Agaricomycotina</taxon>
        <taxon>Agaricomycetes</taxon>
        <taxon>Agaricomycetidae</taxon>
        <taxon>Agaricales</taxon>
        <taxon>Marasmiineae</taxon>
        <taxon>Marasmiaceae</taxon>
        <taxon>Moniliophthora</taxon>
    </lineage>
</organism>
<dbReference type="InterPro" id="IPR002401">
    <property type="entry name" value="Cyt_P450_E_grp-I"/>
</dbReference>
<dbReference type="OrthoDB" id="1103324at2759"/>
<dbReference type="InterPro" id="IPR036396">
    <property type="entry name" value="Cyt_P450_sf"/>
</dbReference>
<dbReference type="GO" id="GO:0016705">
    <property type="term" value="F:oxidoreductase activity, acting on paired donors, with incorporation or reduction of molecular oxygen"/>
    <property type="evidence" value="ECO:0007669"/>
    <property type="project" value="InterPro"/>
</dbReference>
<feature type="binding site" description="axial binding residue" evidence="14">
    <location>
        <position position="71"/>
    </location>
    <ligand>
        <name>heme</name>
        <dbReference type="ChEBI" id="CHEBI:30413"/>
    </ligand>
    <ligandPart>
        <name>Fe</name>
        <dbReference type="ChEBI" id="CHEBI:18248"/>
    </ligandPart>
</feature>
<evidence type="ECO:0000256" key="15">
    <source>
        <dbReference type="RuleBase" id="RU000461"/>
    </source>
</evidence>
<evidence type="ECO:0000256" key="8">
    <source>
        <dbReference type="ARBA" id="ARBA00022989"/>
    </source>
</evidence>
<dbReference type="PRINTS" id="PR00463">
    <property type="entry name" value="EP450I"/>
</dbReference>
<dbReference type="InterPro" id="IPR050364">
    <property type="entry name" value="Cytochrome_P450_fung"/>
</dbReference>
<comment type="pathway">
    <text evidence="3">Secondary metabolite biosynthesis.</text>
</comment>
<comment type="subcellular location">
    <subcellularLocation>
        <location evidence="2">Membrane</location>
        <topology evidence="2">Single-pass membrane protein</topology>
    </subcellularLocation>
</comment>
<keyword evidence="5 14" id="KW-0349">Heme</keyword>
<evidence type="ECO:0000256" key="13">
    <source>
        <dbReference type="ARBA" id="ARBA00023180"/>
    </source>
</evidence>
<protein>
    <submittedName>
        <fullName evidence="16">Cytochrome p450</fullName>
    </submittedName>
</protein>
<dbReference type="PANTHER" id="PTHR46300">
    <property type="entry name" value="P450, PUTATIVE (EUROFUNG)-RELATED-RELATED"/>
    <property type="match status" value="1"/>
</dbReference>
<evidence type="ECO:0000256" key="4">
    <source>
        <dbReference type="ARBA" id="ARBA00010617"/>
    </source>
</evidence>
<evidence type="ECO:0000256" key="11">
    <source>
        <dbReference type="ARBA" id="ARBA00023033"/>
    </source>
</evidence>
<evidence type="ECO:0000256" key="2">
    <source>
        <dbReference type="ARBA" id="ARBA00004167"/>
    </source>
</evidence>
<evidence type="ECO:0000256" key="5">
    <source>
        <dbReference type="ARBA" id="ARBA00022617"/>
    </source>
</evidence>
<keyword evidence="6" id="KW-0812">Transmembrane</keyword>
<dbReference type="PROSITE" id="PS00086">
    <property type="entry name" value="CYTOCHROME_P450"/>
    <property type="match status" value="1"/>
</dbReference>
<dbReference type="InterPro" id="IPR001128">
    <property type="entry name" value="Cyt_P450"/>
</dbReference>
<dbReference type="GO" id="GO:0020037">
    <property type="term" value="F:heme binding"/>
    <property type="evidence" value="ECO:0007669"/>
    <property type="project" value="InterPro"/>
</dbReference>
<dbReference type="PANTHER" id="PTHR46300:SF2">
    <property type="entry name" value="CYTOCHROME P450 MONOOXYGENASE ALNH-RELATED"/>
    <property type="match status" value="1"/>
</dbReference>
<dbReference type="InterPro" id="IPR017972">
    <property type="entry name" value="Cyt_P450_CS"/>
</dbReference>
<dbReference type="KEGG" id="mrr:Moror_12770"/>
<dbReference type="AlphaFoldDB" id="V2XNQ0"/>
<dbReference type="HOGENOM" id="CLU_2073761_0_0_1"/>
<comment type="similarity">
    <text evidence="4 15">Belongs to the cytochrome P450 family.</text>
</comment>
<comment type="caution">
    <text evidence="16">The sequence shown here is derived from an EMBL/GenBank/DDBJ whole genome shotgun (WGS) entry which is preliminary data.</text>
</comment>
<keyword evidence="17" id="KW-1185">Reference proteome</keyword>
<dbReference type="Proteomes" id="UP000017559">
    <property type="component" value="Unassembled WGS sequence"/>
</dbReference>
<dbReference type="STRING" id="1381753.V2XNQ0"/>
<evidence type="ECO:0000256" key="9">
    <source>
        <dbReference type="ARBA" id="ARBA00023002"/>
    </source>
</evidence>
<dbReference type="Pfam" id="PF00067">
    <property type="entry name" value="p450"/>
    <property type="match status" value="1"/>
</dbReference>
<evidence type="ECO:0000256" key="3">
    <source>
        <dbReference type="ARBA" id="ARBA00005179"/>
    </source>
</evidence>
<dbReference type="EMBL" id="AWSO01000153">
    <property type="protein sequence ID" value="ESK94120.1"/>
    <property type="molecule type" value="Genomic_DNA"/>
</dbReference>
<evidence type="ECO:0000256" key="12">
    <source>
        <dbReference type="ARBA" id="ARBA00023136"/>
    </source>
</evidence>
<dbReference type="GO" id="GO:0004497">
    <property type="term" value="F:monooxygenase activity"/>
    <property type="evidence" value="ECO:0007669"/>
    <property type="project" value="UniProtKB-KW"/>
</dbReference>
<name>V2XNQ0_MONRO</name>
<accession>V2XNQ0</accession>
<reference evidence="16 17" key="1">
    <citation type="journal article" date="2014" name="BMC Genomics">
        <title>Genome and secretome analysis of the hemibiotrophic fungal pathogen, Moniliophthora roreri, which causes frosty pod rot disease of cacao: mechanisms of the biotrophic and necrotrophic phases.</title>
        <authorList>
            <person name="Meinhardt L.W."/>
            <person name="Costa G.G.L."/>
            <person name="Thomazella D.P.T."/>
            <person name="Teixeira P.J.P.L."/>
            <person name="Carazzolle M.F."/>
            <person name="Schuster S.C."/>
            <person name="Carlson J.E."/>
            <person name="Guiltinan M.J."/>
            <person name="Mieczkowski P."/>
            <person name="Farmer A."/>
            <person name="Ramaraj T."/>
            <person name="Crozier J."/>
            <person name="Davis R.E."/>
            <person name="Shao J."/>
            <person name="Melnick R.L."/>
            <person name="Pereira G.A.G."/>
            <person name="Bailey B.A."/>
        </authorList>
    </citation>
    <scope>NUCLEOTIDE SEQUENCE [LARGE SCALE GENOMIC DNA]</scope>
    <source>
        <strain evidence="16 17">MCA 2997</strain>
    </source>
</reference>
<evidence type="ECO:0000256" key="1">
    <source>
        <dbReference type="ARBA" id="ARBA00001971"/>
    </source>
</evidence>
<keyword evidence="7 14" id="KW-0479">Metal-binding</keyword>
<dbReference type="GO" id="GO:0016020">
    <property type="term" value="C:membrane"/>
    <property type="evidence" value="ECO:0007669"/>
    <property type="project" value="UniProtKB-SubCell"/>
</dbReference>
<dbReference type="GO" id="GO:0005506">
    <property type="term" value="F:iron ion binding"/>
    <property type="evidence" value="ECO:0007669"/>
    <property type="project" value="InterPro"/>
</dbReference>
<evidence type="ECO:0000256" key="6">
    <source>
        <dbReference type="ARBA" id="ARBA00022692"/>
    </source>
</evidence>
<evidence type="ECO:0000313" key="16">
    <source>
        <dbReference type="EMBL" id="ESK94120.1"/>
    </source>
</evidence>